<evidence type="ECO:0000256" key="1">
    <source>
        <dbReference type="SAM" id="SignalP"/>
    </source>
</evidence>
<accession>A0A9D4ACY6</accession>
<dbReference type="EMBL" id="JAIQCV010000003">
    <property type="protein sequence ID" value="KAH1113517.1"/>
    <property type="molecule type" value="Genomic_DNA"/>
</dbReference>
<sequence>MSAKIFASVLLLILSSKCSGIRDGDDQKDTEDDSCLMSCNTASDAHHIQLKFNHSPGNVTPIDLYGCRFYVPSQVMKLLYLRKSMRLPGEPRQTYFVRCLQ</sequence>
<reference evidence="2 3" key="1">
    <citation type="journal article" date="2021" name="Plant Biotechnol. J.">
        <title>Multi-omics assisted identification of the key and species-specific regulatory components of drought-tolerant mechanisms in Gossypium stocksii.</title>
        <authorList>
            <person name="Yu D."/>
            <person name="Ke L."/>
            <person name="Zhang D."/>
            <person name="Wu Y."/>
            <person name="Sun Y."/>
            <person name="Mei J."/>
            <person name="Sun J."/>
            <person name="Sun Y."/>
        </authorList>
    </citation>
    <scope>NUCLEOTIDE SEQUENCE [LARGE SCALE GENOMIC DNA]</scope>
    <source>
        <strain evidence="3">cv. E1</strain>
        <tissue evidence="2">Leaf</tissue>
    </source>
</reference>
<evidence type="ECO:0000313" key="2">
    <source>
        <dbReference type="EMBL" id="KAH1113517.1"/>
    </source>
</evidence>
<name>A0A9D4ACY6_9ROSI</name>
<evidence type="ECO:0000313" key="3">
    <source>
        <dbReference type="Proteomes" id="UP000828251"/>
    </source>
</evidence>
<keyword evidence="3" id="KW-1185">Reference proteome</keyword>
<feature type="signal peptide" evidence="1">
    <location>
        <begin position="1"/>
        <end position="20"/>
    </location>
</feature>
<keyword evidence="1" id="KW-0732">Signal</keyword>
<evidence type="ECO:0008006" key="4">
    <source>
        <dbReference type="Google" id="ProtNLM"/>
    </source>
</evidence>
<feature type="chain" id="PRO_5039155029" description="Secreted protein" evidence="1">
    <location>
        <begin position="21"/>
        <end position="101"/>
    </location>
</feature>
<comment type="caution">
    <text evidence="2">The sequence shown here is derived from an EMBL/GenBank/DDBJ whole genome shotgun (WGS) entry which is preliminary data.</text>
</comment>
<protein>
    <recommendedName>
        <fullName evidence="4">Secreted protein</fullName>
    </recommendedName>
</protein>
<gene>
    <name evidence="2" type="ORF">J1N35_006895</name>
</gene>
<dbReference type="Proteomes" id="UP000828251">
    <property type="component" value="Unassembled WGS sequence"/>
</dbReference>
<proteinExistence type="predicted"/>
<organism evidence="2 3">
    <name type="scientific">Gossypium stocksii</name>
    <dbReference type="NCBI Taxonomy" id="47602"/>
    <lineage>
        <taxon>Eukaryota</taxon>
        <taxon>Viridiplantae</taxon>
        <taxon>Streptophyta</taxon>
        <taxon>Embryophyta</taxon>
        <taxon>Tracheophyta</taxon>
        <taxon>Spermatophyta</taxon>
        <taxon>Magnoliopsida</taxon>
        <taxon>eudicotyledons</taxon>
        <taxon>Gunneridae</taxon>
        <taxon>Pentapetalae</taxon>
        <taxon>rosids</taxon>
        <taxon>malvids</taxon>
        <taxon>Malvales</taxon>
        <taxon>Malvaceae</taxon>
        <taxon>Malvoideae</taxon>
        <taxon>Gossypium</taxon>
    </lineage>
</organism>
<dbReference type="AlphaFoldDB" id="A0A9D4ACY6"/>